<keyword evidence="6" id="KW-1185">Reference proteome</keyword>
<protein>
    <recommendedName>
        <fullName evidence="7">Fibronectin type-III domain-containing protein</fullName>
    </recommendedName>
</protein>
<dbReference type="EMBL" id="UYRU01002051">
    <property type="protein sequence ID" value="VDK33228.1"/>
    <property type="molecule type" value="Genomic_DNA"/>
</dbReference>
<dbReference type="SMART" id="SM00060">
    <property type="entry name" value="FN3"/>
    <property type="match status" value="2"/>
</dbReference>
<evidence type="ECO:0008006" key="7">
    <source>
        <dbReference type="Google" id="ProtNLM"/>
    </source>
</evidence>
<organism evidence="5 6">
    <name type="scientific">Dibothriocephalus latus</name>
    <name type="common">Fish tapeworm</name>
    <name type="synonym">Diphyllobothrium latum</name>
    <dbReference type="NCBI Taxonomy" id="60516"/>
    <lineage>
        <taxon>Eukaryota</taxon>
        <taxon>Metazoa</taxon>
        <taxon>Spiralia</taxon>
        <taxon>Lophotrochozoa</taxon>
        <taxon>Platyhelminthes</taxon>
        <taxon>Cestoda</taxon>
        <taxon>Eucestoda</taxon>
        <taxon>Diphyllobothriidea</taxon>
        <taxon>Diphyllobothriidae</taxon>
        <taxon>Dibothriocephalus</taxon>
    </lineage>
</organism>
<dbReference type="PANTHER" id="PTHR13817:SF151">
    <property type="entry name" value="TITIN"/>
    <property type="match status" value="1"/>
</dbReference>
<dbReference type="Gene3D" id="2.60.40.10">
    <property type="entry name" value="Immunoglobulins"/>
    <property type="match status" value="3"/>
</dbReference>
<name>A0A3P6QSN5_DIBLA</name>
<feature type="domain" description="Ig-like" evidence="3">
    <location>
        <begin position="10"/>
        <end position="118"/>
    </location>
</feature>
<dbReference type="Proteomes" id="UP000281553">
    <property type="component" value="Unassembled WGS sequence"/>
</dbReference>
<dbReference type="InterPro" id="IPR036116">
    <property type="entry name" value="FN3_sf"/>
</dbReference>
<evidence type="ECO:0000259" key="4">
    <source>
        <dbReference type="PROSITE" id="PS50853"/>
    </source>
</evidence>
<dbReference type="InterPro" id="IPR003961">
    <property type="entry name" value="FN3_dom"/>
</dbReference>
<dbReference type="GO" id="GO:0031430">
    <property type="term" value="C:M band"/>
    <property type="evidence" value="ECO:0007669"/>
    <property type="project" value="TreeGrafter"/>
</dbReference>
<dbReference type="InterPro" id="IPR050964">
    <property type="entry name" value="Striated_Muscle_Regulatory"/>
</dbReference>
<keyword evidence="2" id="KW-0393">Immunoglobulin domain</keyword>
<accession>A0A3P6QSN5</accession>
<dbReference type="AlphaFoldDB" id="A0A3P6QSN5"/>
<sequence length="373" mass="40182">MPSDGLANLPNSGIGGLKDITIRAGQDLRLPVTWFGSPEPTASWLHNDRPVVADGKRAKVTTEEAPHSATRLLGGPLEEDSAGTSVLFVPKVTREDSGTYQVQLQNPLGQVTSSCSVIVLDAPAAPTGPLEATDIRADEITLEWKPPADDGGDAVKNYILEKRVPGSDRWQMVSAFLRTPTATVRNLEEGKPYEFRVMAENAYGVSEPLMTASAIKPKHPFDVPSGMSEPFVEDVTDDSVTLSWDKPTHGPVSGYTVEKRPKGAREWTKANLGNITGTSYTVKGLPTGQEFEFRVVPFNAAGVGEPSDATPFVKVQKPTEAPKIGKDVPSEVNAVLGQPLKIRIPYTGSPPDAVELIKVCVLLHSIQFSIDFF</sequence>
<dbReference type="SUPFAM" id="SSF48726">
    <property type="entry name" value="Immunoglobulin"/>
    <property type="match status" value="1"/>
</dbReference>
<dbReference type="InterPro" id="IPR013783">
    <property type="entry name" value="Ig-like_fold"/>
</dbReference>
<dbReference type="FunFam" id="2.60.40.10:FF:000031">
    <property type="entry name" value="Myosin-binding protein C, slow type"/>
    <property type="match status" value="1"/>
</dbReference>
<evidence type="ECO:0000256" key="1">
    <source>
        <dbReference type="ARBA" id="ARBA00022737"/>
    </source>
</evidence>
<dbReference type="SUPFAM" id="SSF49265">
    <property type="entry name" value="Fibronectin type III"/>
    <property type="match status" value="1"/>
</dbReference>
<feature type="domain" description="Fibronectin type-III" evidence="4">
    <location>
        <begin position="223"/>
        <end position="318"/>
    </location>
</feature>
<dbReference type="GO" id="GO:0045214">
    <property type="term" value="P:sarcomere organization"/>
    <property type="evidence" value="ECO:0007669"/>
    <property type="project" value="TreeGrafter"/>
</dbReference>
<dbReference type="InterPro" id="IPR036179">
    <property type="entry name" value="Ig-like_dom_sf"/>
</dbReference>
<feature type="domain" description="Fibronectin type-III" evidence="4">
    <location>
        <begin position="126"/>
        <end position="220"/>
    </location>
</feature>
<dbReference type="InterPro" id="IPR003599">
    <property type="entry name" value="Ig_sub"/>
</dbReference>
<dbReference type="FunFam" id="2.60.40.10:FF:000003">
    <property type="entry name" value="Titin isoform E"/>
    <property type="match status" value="1"/>
</dbReference>
<dbReference type="PANTHER" id="PTHR13817">
    <property type="entry name" value="TITIN"/>
    <property type="match status" value="1"/>
</dbReference>
<dbReference type="SMART" id="SM00409">
    <property type="entry name" value="IG"/>
    <property type="match status" value="1"/>
</dbReference>
<evidence type="ECO:0000256" key="2">
    <source>
        <dbReference type="ARBA" id="ARBA00023319"/>
    </source>
</evidence>
<reference evidence="5 6" key="1">
    <citation type="submission" date="2018-11" db="EMBL/GenBank/DDBJ databases">
        <authorList>
            <consortium name="Pathogen Informatics"/>
        </authorList>
    </citation>
    <scope>NUCLEOTIDE SEQUENCE [LARGE SCALE GENOMIC DNA]</scope>
</reference>
<dbReference type="OrthoDB" id="504170at2759"/>
<dbReference type="CDD" id="cd00063">
    <property type="entry name" value="FN3"/>
    <property type="match status" value="2"/>
</dbReference>
<dbReference type="Pfam" id="PF13927">
    <property type="entry name" value="Ig_3"/>
    <property type="match status" value="1"/>
</dbReference>
<evidence type="ECO:0000313" key="6">
    <source>
        <dbReference type="Proteomes" id="UP000281553"/>
    </source>
</evidence>
<evidence type="ECO:0000313" key="5">
    <source>
        <dbReference type="EMBL" id="VDK33228.1"/>
    </source>
</evidence>
<dbReference type="PRINTS" id="PR00014">
    <property type="entry name" value="FNTYPEIII"/>
</dbReference>
<gene>
    <name evidence="5" type="ORF">DILT_LOCUS488</name>
</gene>
<evidence type="ECO:0000259" key="3">
    <source>
        <dbReference type="PROSITE" id="PS50835"/>
    </source>
</evidence>
<keyword evidence="1" id="KW-0677">Repeat</keyword>
<dbReference type="InterPro" id="IPR007110">
    <property type="entry name" value="Ig-like_dom"/>
</dbReference>
<proteinExistence type="predicted"/>
<dbReference type="Pfam" id="PF00041">
    <property type="entry name" value="fn3"/>
    <property type="match status" value="2"/>
</dbReference>
<dbReference type="PROSITE" id="PS50835">
    <property type="entry name" value="IG_LIKE"/>
    <property type="match status" value="1"/>
</dbReference>
<dbReference type="PROSITE" id="PS50853">
    <property type="entry name" value="FN3"/>
    <property type="match status" value="2"/>
</dbReference>